<keyword evidence="2" id="KW-0175">Coiled coil</keyword>
<dbReference type="PROSITE" id="PS51898">
    <property type="entry name" value="TYR_RECOMBINASE"/>
    <property type="match status" value="1"/>
</dbReference>
<dbReference type="InterPro" id="IPR011010">
    <property type="entry name" value="DNA_brk_join_enz"/>
</dbReference>
<gene>
    <name evidence="4" type="ORF">O5404_06780</name>
</gene>
<sequence length="253" mass="29303">MKKEQIITDNLILKIKELTIQNEQLNTELSLLKSKLNDKNSKKIKATPVRFYLNDKTIKLVKRCIDKLKNIDPISGWFVYILSITGCRGVELQNVKLTDISREIGSDGEVFYSLRVNVAKKRSNICIREVVISKSEFESIMSVHEDYFNAKGKDSRRTYLFQKSKIRFKDNKISIIKISLQFKALLKSYGFKERKSLHLCRNIFIATLKSRGYNSFEIKELMKYSSTSEIDNVYGLSSASKIQAYKDIKNSLK</sequence>
<evidence type="ECO:0000256" key="2">
    <source>
        <dbReference type="SAM" id="Coils"/>
    </source>
</evidence>
<dbReference type="GO" id="GO:0015074">
    <property type="term" value="P:DNA integration"/>
    <property type="evidence" value="ECO:0007669"/>
    <property type="project" value="InterPro"/>
</dbReference>
<dbReference type="GO" id="GO:0006310">
    <property type="term" value="P:DNA recombination"/>
    <property type="evidence" value="ECO:0007669"/>
    <property type="project" value="UniProtKB-KW"/>
</dbReference>
<protein>
    <submittedName>
        <fullName evidence="4">Tyrosine-type recombinase/integrase</fullName>
    </submittedName>
</protein>
<name>A0AAX3JPU1_9SPIR</name>
<organism evidence="4 5">
    <name type="scientific">Borrelia miyamotoi</name>
    <dbReference type="NCBI Taxonomy" id="47466"/>
    <lineage>
        <taxon>Bacteria</taxon>
        <taxon>Pseudomonadati</taxon>
        <taxon>Spirochaetota</taxon>
        <taxon>Spirochaetia</taxon>
        <taxon>Spirochaetales</taxon>
        <taxon>Borreliaceae</taxon>
        <taxon>Borrelia</taxon>
    </lineage>
</organism>
<dbReference type="GO" id="GO:0003677">
    <property type="term" value="F:DNA binding"/>
    <property type="evidence" value="ECO:0007669"/>
    <property type="project" value="InterPro"/>
</dbReference>
<dbReference type="Gene3D" id="1.10.443.10">
    <property type="entry name" value="Intergrase catalytic core"/>
    <property type="match status" value="1"/>
</dbReference>
<dbReference type="InterPro" id="IPR013762">
    <property type="entry name" value="Integrase-like_cat_sf"/>
</dbReference>
<evidence type="ECO:0000313" key="4">
    <source>
        <dbReference type="EMBL" id="WAZ72694.1"/>
    </source>
</evidence>
<dbReference type="AlphaFoldDB" id="A0AAX3JPU1"/>
<feature type="coiled-coil region" evidence="2">
    <location>
        <begin position="8"/>
        <end position="42"/>
    </location>
</feature>
<evidence type="ECO:0000256" key="1">
    <source>
        <dbReference type="ARBA" id="ARBA00023172"/>
    </source>
</evidence>
<dbReference type="Proteomes" id="UP001164513">
    <property type="component" value="Plasmid pZSt-cp30-8"/>
</dbReference>
<keyword evidence="1" id="KW-0233">DNA recombination</keyword>
<geneLocation type="plasmid" evidence="4 5">
    <name>pZSt-cp30-8</name>
</geneLocation>
<accession>A0AAX3JPU1</accession>
<dbReference type="EMBL" id="CP114728">
    <property type="protein sequence ID" value="WAZ72694.1"/>
    <property type="molecule type" value="Genomic_DNA"/>
</dbReference>
<dbReference type="SUPFAM" id="SSF56349">
    <property type="entry name" value="DNA breaking-rejoining enzymes"/>
    <property type="match status" value="1"/>
</dbReference>
<evidence type="ECO:0000259" key="3">
    <source>
        <dbReference type="PROSITE" id="PS51898"/>
    </source>
</evidence>
<feature type="domain" description="Tyr recombinase" evidence="3">
    <location>
        <begin position="46"/>
        <end position="247"/>
    </location>
</feature>
<keyword evidence="4" id="KW-0614">Plasmid</keyword>
<evidence type="ECO:0000313" key="5">
    <source>
        <dbReference type="Proteomes" id="UP001164513"/>
    </source>
</evidence>
<reference evidence="4" key="1">
    <citation type="submission" date="2022-12" db="EMBL/GenBank/DDBJ databases">
        <title>B. miyamotoi WGS.</title>
        <authorList>
            <person name="Gabriele M."/>
            <person name="Kuleshov K.V."/>
            <person name="Hepner S."/>
            <person name="Hoornstra D."/>
            <person name="Hovius J.W."/>
            <person name="Platonov A.E."/>
            <person name="Fingerle V."/>
            <person name="Strube C."/>
        </authorList>
    </citation>
    <scope>NUCLEOTIDE SEQUENCE</scope>
    <source>
        <strain evidence="4">ZStruIII14-9</strain>
        <plasmid evidence="4">pZSt-cp30-8</plasmid>
    </source>
</reference>
<dbReference type="RefSeq" id="WP_269512361.1">
    <property type="nucleotide sequence ID" value="NZ_CP114728.1"/>
</dbReference>
<dbReference type="InterPro" id="IPR002104">
    <property type="entry name" value="Integrase_catalytic"/>
</dbReference>
<proteinExistence type="predicted"/>